<sequence>MKEWAKPPDNLLKTEHSFFKIVQSLLYLSNPIKNFWENFMFESISLVSYNVIAPKPYVAPTSNSTDPLGLEWVAVKYLVSFLSKSKQRGTQLRIEGGRADNEILTKRHKNPEDLMDEVIHLIIV</sequence>
<dbReference type="Proteomes" id="UP000765509">
    <property type="component" value="Unassembled WGS sequence"/>
</dbReference>
<dbReference type="AlphaFoldDB" id="A0A9Q3CS90"/>
<evidence type="ECO:0000313" key="2">
    <source>
        <dbReference type="Proteomes" id="UP000765509"/>
    </source>
</evidence>
<comment type="caution">
    <text evidence="1">The sequence shown here is derived from an EMBL/GenBank/DDBJ whole genome shotgun (WGS) entry which is preliminary data.</text>
</comment>
<reference evidence="1" key="1">
    <citation type="submission" date="2021-03" db="EMBL/GenBank/DDBJ databases">
        <title>Draft genome sequence of rust myrtle Austropuccinia psidii MF-1, a brazilian biotype.</title>
        <authorList>
            <person name="Quecine M.C."/>
            <person name="Pachon D.M.R."/>
            <person name="Bonatelli M.L."/>
            <person name="Correr F.H."/>
            <person name="Franceschini L.M."/>
            <person name="Leite T.F."/>
            <person name="Margarido G.R.A."/>
            <person name="Almeida C.A."/>
            <person name="Ferrarezi J.A."/>
            <person name="Labate C.A."/>
        </authorList>
    </citation>
    <scope>NUCLEOTIDE SEQUENCE</scope>
    <source>
        <strain evidence="1">MF-1</strain>
    </source>
</reference>
<protein>
    <submittedName>
        <fullName evidence="1">Uncharacterized protein</fullName>
    </submittedName>
</protein>
<dbReference type="EMBL" id="AVOT02010540">
    <property type="protein sequence ID" value="MBW0490351.1"/>
    <property type="molecule type" value="Genomic_DNA"/>
</dbReference>
<keyword evidence="2" id="KW-1185">Reference proteome</keyword>
<accession>A0A9Q3CS90</accession>
<proteinExistence type="predicted"/>
<gene>
    <name evidence="1" type="ORF">O181_030066</name>
</gene>
<organism evidence="1 2">
    <name type="scientific">Austropuccinia psidii MF-1</name>
    <dbReference type="NCBI Taxonomy" id="1389203"/>
    <lineage>
        <taxon>Eukaryota</taxon>
        <taxon>Fungi</taxon>
        <taxon>Dikarya</taxon>
        <taxon>Basidiomycota</taxon>
        <taxon>Pucciniomycotina</taxon>
        <taxon>Pucciniomycetes</taxon>
        <taxon>Pucciniales</taxon>
        <taxon>Sphaerophragmiaceae</taxon>
        <taxon>Austropuccinia</taxon>
    </lineage>
</organism>
<name>A0A9Q3CS90_9BASI</name>
<evidence type="ECO:0000313" key="1">
    <source>
        <dbReference type="EMBL" id="MBW0490351.1"/>
    </source>
</evidence>